<dbReference type="OrthoDB" id="5983120at2759"/>
<feature type="region of interest" description="Disordered" evidence="1">
    <location>
        <begin position="56"/>
        <end position="90"/>
    </location>
</feature>
<name>A0A6S7J6T0_PARCT</name>
<keyword evidence="3" id="KW-1185">Reference proteome</keyword>
<gene>
    <name evidence="2" type="ORF">PACLA_8A021393</name>
</gene>
<dbReference type="PRINTS" id="PR00929">
    <property type="entry name" value="ATHOOK"/>
</dbReference>
<dbReference type="AlphaFoldDB" id="A0A6S7J6T0"/>
<organism evidence="2 3">
    <name type="scientific">Paramuricea clavata</name>
    <name type="common">Red gorgonian</name>
    <name type="synonym">Violescent sea-whip</name>
    <dbReference type="NCBI Taxonomy" id="317549"/>
    <lineage>
        <taxon>Eukaryota</taxon>
        <taxon>Metazoa</taxon>
        <taxon>Cnidaria</taxon>
        <taxon>Anthozoa</taxon>
        <taxon>Octocorallia</taxon>
        <taxon>Malacalcyonacea</taxon>
        <taxon>Plexauridae</taxon>
        <taxon>Paramuricea</taxon>
    </lineage>
</organism>
<proteinExistence type="predicted"/>
<feature type="region of interest" description="Disordered" evidence="1">
    <location>
        <begin position="140"/>
        <end position="213"/>
    </location>
</feature>
<accession>A0A6S7J6T0</accession>
<sequence length="591" mass="67066">MATNFDMNDMTVEQLMALSEIIDDSDYEESFEDEVEKISEDKFYRVAPKDKGKDLFEGKSQFIDEGAGSTDPKRPRRRPLNEKGERGIMPTWKYSDRQKAKALLVEEAYQSLLSRGVEGLPPTMGGRWRTDDPQVNAEMKRLHNIRNPKRPRGRPPKAKADGVVKAPRGRPPKAKADGVVKAPRGRPQKVKSDAEVVIPKRRGRPPKVKSDAEVVIPKRCGRPPKVKVAETPKPKVRRQTVAERFISQNRIKLSVPANSVITQVGPNKFTVTVDLSKKPTRKAPEVPKGVAPWKPVPKPRTVIPRERPVPKPRTIPRERPVSKPGTKKPAPPPKLRKPAKVMKEVAEQPVVVAPEQHEIDPFGTYLEKPSYRKIETAANGAAVTYSITPNYMDPLNQMTASRQVVRGVLVNEMKRMGGLKYTETIKIRMSKEIGNDKTKKDSIYFKSKTGTATNFEDIESTAAQNQLTILSKIETFQNLGSNWIILNIESHYINIAMYKPLKSSSYMKLPADICNPKCGLINMQNDDEKCFMWSHLRHVRPRARRATTITKQDREFAKNLDYKGINFPVKISDIDKIEIEKEFYKYFSVRL</sequence>
<evidence type="ECO:0000313" key="3">
    <source>
        <dbReference type="Proteomes" id="UP001152795"/>
    </source>
</evidence>
<comment type="caution">
    <text evidence="2">The sequence shown here is derived from an EMBL/GenBank/DDBJ whole genome shotgun (WGS) entry which is preliminary data.</text>
</comment>
<dbReference type="SMART" id="SM00384">
    <property type="entry name" value="AT_hook"/>
    <property type="match status" value="5"/>
</dbReference>
<evidence type="ECO:0000256" key="1">
    <source>
        <dbReference type="SAM" id="MobiDB-lite"/>
    </source>
</evidence>
<dbReference type="EMBL" id="CACRXK020013191">
    <property type="protein sequence ID" value="CAB4024710.1"/>
    <property type="molecule type" value="Genomic_DNA"/>
</dbReference>
<reference evidence="2" key="1">
    <citation type="submission" date="2020-04" db="EMBL/GenBank/DDBJ databases">
        <authorList>
            <person name="Alioto T."/>
            <person name="Alioto T."/>
            <person name="Gomez Garrido J."/>
        </authorList>
    </citation>
    <scope>NUCLEOTIDE SEQUENCE</scope>
    <source>
        <strain evidence="2">A484AB</strain>
    </source>
</reference>
<dbReference type="PANTHER" id="PTHR31511">
    <property type="entry name" value="PROTEIN CBG23764"/>
    <property type="match status" value="1"/>
</dbReference>
<feature type="compositionally biased region" description="Basic and acidic residues" evidence="1">
    <location>
        <begin position="303"/>
        <end position="321"/>
    </location>
</feature>
<protein>
    <submittedName>
        <fullName evidence="2">Zinc finger 771: PROVISIONAL</fullName>
    </submittedName>
</protein>
<dbReference type="GO" id="GO:0003677">
    <property type="term" value="F:DNA binding"/>
    <property type="evidence" value="ECO:0007669"/>
    <property type="project" value="InterPro"/>
</dbReference>
<evidence type="ECO:0000313" key="2">
    <source>
        <dbReference type="EMBL" id="CAB4024710.1"/>
    </source>
</evidence>
<dbReference type="InterPro" id="IPR017956">
    <property type="entry name" value="AT_hook_DNA-bd_motif"/>
</dbReference>
<feature type="region of interest" description="Disordered" evidence="1">
    <location>
        <begin position="280"/>
        <end position="339"/>
    </location>
</feature>
<dbReference type="Proteomes" id="UP001152795">
    <property type="component" value="Unassembled WGS sequence"/>
</dbReference>
<dbReference type="PANTHER" id="PTHR31511:SF12">
    <property type="entry name" value="RHO TERMINATION FACTOR N-TERMINAL DOMAIN-CONTAINING PROTEIN"/>
    <property type="match status" value="1"/>
</dbReference>
<feature type="compositionally biased region" description="Basic residues" evidence="1">
    <location>
        <begin position="142"/>
        <end position="157"/>
    </location>
</feature>